<feature type="region of interest" description="Disordered" evidence="1">
    <location>
        <begin position="34"/>
        <end position="72"/>
    </location>
</feature>
<dbReference type="EMBL" id="ML977178">
    <property type="protein sequence ID" value="KAF1983078.1"/>
    <property type="molecule type" value="Genomic_DNA"/>
</dbReference>
<dbReference type="Proteomes" id="UP000800041">
    <property type="component" value="Unassembled WGS sequence"/>
</dbReference>
<dbReference type="InterPro" id="IPR011692">
    <property type="entry name" value="Stress_up-reg_Nod19"/>
</dbReference>
<dbReference type="Pfam" id="PF07712">
    <property type="entry name" value="SURNod19"/>
    <property type="match status" value="1"/>
</dbReference>
<feature type="chain" id="PRO_5026141694" evidence="2">
    <location>
        <begin position="19"/>
        <end position="420"/>
    </location>
</feature>
<name>A0A6G1GQR7_9PEZI</name>
<dbReference type="AlphaFoldDB" id="A0A6G1GQR7"/>
<gene>
    <name evidence="3" type="ORF">K402DRAFT_424087</name>
</gene>
<evidence type="ECO:0000313" key="3">
    <source>
        <dbReference type="EMBL" id="KAF1983078.1"/>
    </source>
</evidence>
<dbReference type="InterPro" id="IPR014784">
    <property type="entry name" value="Cu2_ascorb_mOase-like_C"/>
</dbReference>
<protein>
    <submittedName>
        <fullName evidence="3">Uncharacterized protein</fullName>
    </submittedName>
</protein>
<sequence>MKTSTILTLAPLVGLALAAPSARYSHDIQTFARRDGPAGAHDEPAGGESHEGMDMGGEPAEGGHGGMSMPKGPSSFAELMEPGGIMDSIMPKGLKVMSTKQLTAETKVAGAKRMRIRYGPFKLKPSGSPQPWNPARMDPDGNEFSYIAEGFPKDVTILTTNSTLEYSNGTEADVNNGVYNHHFLFANQNKQAVNPIGCSNGNTSSGLPMSVIGGASEANRNTQFYVPDGSQNIGYYVSPNDQVRISSELANYSPIEKDIYEVTDIEYVEGKVPGSLESNLQQLSVTTCLGNAEMVEAPAGKKQFSFTADKLVIDKPGYILYRRGHLHDGGNDVSLTHNGKNICTSKAIYGGPKHTTVIDGKKWETIGEMTSCEDAVEVKPGDTLAVTASYDLDAHPAREHSGGGGMGGEMGLMVIMFAPK</sequence>
<feature type="compositionally biased region" description="Basic and acidic residues" evidence="1">
    <location>
        <begin position="34"/>
        <end position="53"/>
    </location>
</feature>
<evidence type="ECO:0000256" key="2">
    <source>
        <dbReference type="SAM" id="SignalP"/>
    </source>
</evidence>
<feature type="signal peptide" evidence="2">
    <location>
        <begin position="1"/>
        <end position="18"/>
    </location>
</feature>
<evidence type="ECO:0000313" key="4">
    <source>
        <dbReference type="Proteomes" id="UP000800041"/>
    </source>
</evidence>
<proteinExistence type="predicted"/>
<dbReference type="Gene3D" id="2.60.120.230">
    <property type="match status" value="1"/>
</dbReference>
<keyword evidence="2" id="KW-0732">Signal</keyword>
<reference evidence="3" key="1">
    <citation type="journal article" date="2020" name="Stud. Mycol.">
        <title>101 Dothideomycetes genomes: a test case for predicting lifestyles and emergence of pathogens.</title>
        <authorList>
            <person name="Haridas S."/>
            <person name="Albert R."/>
            <person name="Binder M."/>
            <person name="Bloem J."/>
            <person name="Labutti K."/>
            <person name="Salamov A."/>
            <person name="Andreopoulos B."/>
            <person name="Baker S."/>
            <person name="Barry K."/>
            <person name="Bills G."/>
            <person name="Bluhm B."/>
            <person name="Cannon C."/>
            <person name="Castanera R."/>
            <person name="Culley D."/>
            <person name="Daum C."/>
            <person name="Ezra D."/>
            <person name="Gonzalez J."/>
            <person name="Henrissat B."/>
            <person name="Kuo A."/>
            <person name="Liang C."/>
            <person name="Lipzen A."/>
            <person name="Lutzoni F."/>
            <person name="Magnuson J."/>
            <person name="Mondo S."/>
            <person name="Nolan M."/>
            <person name="Ohm R."/>
            <person name="Pangilinan J."/>
            <person name="Park H.-J."/>
            <person name="Ramirez L."/>
            <person name="Alfaro M."/>
            <person name="Sun H."/>
            <person name="Tritt A."/>
            <person name="Yoshinaga Y."/>
            <person name="Zwiers L.-H."/>
            <person name="Turgeon B."/>
            <person name="Goodwin S."/>
            <person name="Spatafora J."/>
            <person name="Crous P."/>
            <person name="Grigoriev I."/>
        </authorList>
    </citation>
    <scope>NUCLEOTIDE SEQUENCE</scope>
    <source>
        <strain evidence="3">CBS 113979</strain>
    </source>
</reference>
<organism evidence="3 4">
    <name type="scientific">Aulographum hederae CBS 113979</name>
    <dbReference type="NCBI Taxonomy" id="1176131"/>
    <lineage>
        <taxon>Eukaryota</taxon>
        <taxon>Fungi</taxon>
        <taxon>Dikarya</taxon>
        <taxon>Ascomycota</taxon>
        <taxon>Pezizomycotina</taxon>
        <taxon>Dothideomycetes</taxon>
        <taxon>Pleosporomycetidae</taxon>
        <taxon>Aulographales</taxon>
        <taxon>Aulographaceae</taxon>
    </lineage>
</organism>
<dbReference type="GO" id="GO:0016715">
    <property type="term" value="F:oxidoreductase activity, acting on paired donors, with incorporation or reduction of molecular oxygen, reduced ascorbate as one donor, and incorporation of one atom of oxygen"/>
    <property type="evidence" value="ECO:0007669"/>
    <property type="project" value="InterPro"/>
</dbReference>
<dbReference type="OrthoDB" id="3892787at2759"/>
<accession>A0A6G1GQR7</accession>
<evidence type="ECO:0000256" key="1">
    <source>
        <dbReference type="SAM" id="MobiDB-lite"/>
    </source>
</evidence>
<keyword evidence="4" id="KW-1185">Reference proteome</keyword>